<protein>
    <submittedName>
        <fullName evidence="2">Uncharacterized protein</fullName>
    </submittedName>
</protein>
<reference evidence="2" key="3">
    <citation type="submission" date="2025-08" db="UniProtKB">
        <authorList>
            <consortium name="RefSeq"/>
        </authorList>
    </citation>
    <scope>IDENTIFICATION</scope>
    <source>
        <strain evidence="2">NI907</strain>
    </source>
</reference>
<dbReference type="GeneID" id="41959793"/>
<evidence type="ECO:0000313" key="2">
    <source>
        <dbReference type="RefSeq" id="XP_030985503.1"/>
    </source>
</evidence>
<keyword evidence="1" id="KW-1185">Reference proteome</keyword>
<feature type="non-terminal residue" evidence="2">
    <location>
        <position position="451"/>
    </location>
</feature>
<organism evidence="1 2">
    <name type="scientific">Pyricularia grisea</name>
    <name type="common">Crabgrass-specific blast fungus</name>
    <name type="synonym">Magnaporthe grisea</name>
    <dbReference type="NCBI Taxonomy" id="148305"/>
    <lineage>
        <taxon>Eukaryota</taxon>
        <taxon>Fungi</taxon>
        <taxon>Dikarya</taxon>
        <taxon>Ascomycota</taxon>
        <taxon>Pezizomycotina</taxon>
        <taxon>Sordariomycetes</taxon>
        <taxon>Sordariomycetidae</taxon>
        <taxon>Magnaporthales</taxon>
        <taxon>Pyriculariaceae</taxon>
        <taxon>Pyricularia</taxon>
    </lineage>
</organism>
<evidence type="ECO:0000313" key="1">
    <source>
        <dbReference type="Proteomes" id="UP000515153"/>
    </source>
</evidence>
<sequence length="451" mass="50364">MSVTAGNETLSSCQLTAPPGFTYKDPDCKVLCQPTQWTDAISFILVNYLAHAGTIISQPGQSTFKSVFKVVLAFLLPGSGVLQGVNTIWNCAIFGSSNLQTAARAGALCAVVRHDTAAERDIAMYRRTRPEPPSIPTETLYEATLNSYHSSLGAIQNLCRSFQWHQPHRAQVLLKIFLAALAHCVSTVNLLLSFFTDKLPEYLVLLLEHLRRSLLRTEQAVASSQLQPKPLQTRRLFYGWVSLTLIRRHQEVTSMKAIRIHGVCRLPKGYDLMLVPSDAAFINEENQTLIEVSAGYNALKIFISIFQLIYSSHAIYRARGDQIDRYGFAAFGLTVIPYAWMSLVNLTGNLLCPQYNTIFLVGSEGLDHLERVLAAATDDEKKLFPVLGVVGRLHRSTDTQMQKLHRELRICGGEFTILDWGLQYYLVATATTSSQTELTRLSLFTTWLQAM</sequence>
<gene>
    <name evidence="2" type="ORF">PgNI_04843</name>
</gene>
<proteinExistence type="predicted"/>
<name>A0A6P8BE42_PYRGI</name>
<dbReference type="AlphaFoldDB" id="A0A6P8BE42"/>
<dbReference type="Proteomes" id="UP000515153">
    <property type="component" value="Unplaced"/>
</dbReference>
<accession>A0A6P8BE42</accession>
<dbReference type="RefSeq" id="XP_030985503.1">
    <property type="nucleotide sequence ID" value="XM_031124884.1"/>
</dbReference>
<dbReference type="KEGG" id="pgri:PgNI_04843"/>
<reference evidence="2" key="1">
    <citation type="journal article" date="2019" name="Mol. Biol. Evol.">
        <title>Blast fungal genomes show frequent chromosomal changes, gene gains and losses, and effector gene turnover.</title>
        <authorList>
            <person name="Gomez Luciano L.B."/>
            <person name="Jason Tsai I."/>
            <person name="Chuma I."/>
            <person name="Tosa Y."/>
            <person name="Chen Y.H."/>
            <person name="Li J.Y."/>
            <person name="Li M.Y."/>
            <person name="Jade Lu M.Y."/>
            <person name="Nakayashiki H."/>
            <person name="Li W.H."/>
        </authorList>
    </citation>
    <scope>NUCLEOTIDE SEQUENCE</scope>
    <source>
        <strain evidence="2">NI907</strain>
    </source>
</reference>
<reference evidence="2" key="2">
    <citation type="submission" date="2019-10" db="EMBL/GenBank/DDBJ databases">
        <authorList>
            <consortium name="NCBI Genome Project"/>
        </authorList>
    </citation>
    <scope>NUCLEOTIDE SEQUENCE</scope>
    <source>
        <strain evidence="2">NI907</strain>
    </source>
</reference>